<dbReference type="NCBIfam" id="NF033558">
    <property type="entry name" value="transpos_IS1"/>
    <property type="match status" value="1"/>
</dbReference>
<dbReference type="SUPFAM" id="SSF53098">
    <property type="entry name" value="Ribonuclease H-like"/>
    <property type="match status" value="1"/>
</dbReference>
<dbReference type="Pfam" id="PF03400">
    <property type="entry name" value="DDE_Tnp_IS1"/>
    <property type="match status" value="1"/>
</dbReference>
<proteinExistence type="predicted"/>
<gene>
    <name evidence="1" type="ORF">GCM10023189_36230</name>
</gene>
<dbReference type="PANTHER" id="PTHR33293:SF2">
    <property type="entry name" value="TRANSPOSASE"/>
    <property type="match status" value="1"/>
</dbReference>
<protein>
    <submittedName>
        <fullName evidence="1">IS1 family transposase</fullName>
    </submittedName>
</protein>
<evidence type="ECO:0000313" key="1">
    <source>
        <dbReference type="EMBL" id="GAA4460774.1"/>
    </source>
</evidence>
<dbReference type="PANTHER" id="PTHR33293">
    <property type="entry name" value="INSERTION ELEMENT IS1 1 PROTEIN INSB-RELATED"/>
    <property type="match status" value="1"/>
</dbReference>
<sequence length="198" mass="23168">MSDEQKRRIELLLAERISLEGICRVMEIKAHQLYAYMDELYADIPADLACSAAEAADIELRCIDCETDELWSFVLRKTNKQWLWLALDRASRQVVALHIGDRGATGALGLWQALPEPYRQQASFHTDDWDAYKQIIPVHQHRCSQYKQHTNHVERFFCTLRQRASRLVRLSLSFSKKLNRHINSIRFVVTHYNLSLQL</sequence>
<dbReference type="InterPro" id="IPR005063">
    <property type="entry name" value="Transposase_27"/>
</dbReference>
<dbReference type="InterPro" id="IPR012337">
    <property type="entry name" value="RNaseH-like_sf"/>
</dbReference>
<dbReference type="EMBL" id="BAABHD010000036">
    <property type="protein sequence ID" value="GAA4460774.1"/>
    <property type="molecule type" value="Genomic_DNA"/>
</dbReference>
<accession>A0ABP8N7Y6</accession>
<dbReference type="InterPro" id="IPR051354">
    <property type="entry name" value="Transposase_27_IS1"/>
</dbReference>
<reference evidence="2" key="1">
    <citation type="journal article" date="2019" name="Int. J. Syst. Evol. Microbiol.">
        <title>The Global Catalogue of Microorganisms (GCM) 10K type strain sequencing project: providing services to taxonomists for standard genome sequencing and annotation.</title>
        <authorList>
            <consortium name="The Broad Institute Genomics Platform"/>
            <consortium name="The Broad Institute Genome Sequencing Center for Infectious Disease"/>
            <person name="Wu L."/>
            <person name="Ma J."/>
        </authorList>
    </citation>
    <scope>NUCLEOTIDE SEQUENCE [LARGE SCALE GENOMIC DNA]</scope>
    <source>
        <strain evidence="2">JCM 17927</strain>
    </source>
</reference>
<evidence type="ECO:0000313" key="2">
    <source>
        <dbReference type="Proteomes" id="UP001501175"/>
    </source>
</evidence>
<keyword evidence="2" id="KW-1185">Reference proteome</keyword>
<organism evidence="1 2">
    <name type="scientific">Nibrella saemangeumensis</name>
    <dbReference type="NCBI Taxonomy" id="1084526"/>
    <lineage>
        <taxon>Bacteria</taxon>
        <taxon>Pseudomonadati</taxon>
        <taxon>Bacteroidota</taxon>
        <taxon>Cytophagia</taxon>
        <taxon>Cytophagales</taxon>
        <taxon>Spirosomataceae</taxon>
        <taxon>Nibrella</taxon>
    </lineage>
</organism>
<comment type="caution">
    <text evidence="1">The sequence shown here is derived from an EMBL/GenBank/DDBJ whole genome shotgun (WGS) entry which is preliminary data.</text>
</comment>
<name>A0ABP8N7Y6_9BACT</name>
<dbReference type="Proteomes" id="UP001501175">
    <property type="component" value="Unassembled WGS sequence"/>
</dbReference>